<dbReference type="Gene3D" id="1.10.10.10">
    <property type="entry name" value="Winged helix-like DNA-binding domain superfamily/Winged helix DNA-binding domain"/>
    <property type="match status" value="1"/>
</dbReference>
<dbReference type="SMART" id="SM00347">
    <property type="entry name" value="HTH_MARR"/>
    <property type="match status" value="1"/>
</dbReference>
<dbReference type="EMBL" id="JAKIJS010000001">
    <property type="protein sequence ID" value="MCF6138606.1"/>
    <property type="molecule type" value="Genomic_DNA"/>
</dbReference>
<name>A0ABS9H3V0_9BACL</name>
<protein>
    <submittedName>
        <fullName evidence="5">MarR family transcriptional regulator</fullName>
    </submittedName>
</protein>
<dbReference type="Proteomes" id="UP001649381">
    <property type="component" value="Unassembled WGS sequence"/>
</dbReference>
<dbReference type="InterPro" id="IPR036390">
    <property type="entry name" value="WH_DNA-bd_sf"/>
</dbReference>
<dbReference type="Pfam" id="PF01047">
    <property type="entry name" value="MarR"/>
    <property type="match status" value="1"/>
</dbReference>
<comment type="caution">
    <text evidence="5">The sequence shown here is derived from an EMBL/GenBank/DDBJ whole genome shotgun (WGS) entry which is preliminary data.</text>
</comment>
<evidence type="ECO:0000256" key="1">
    <source>
        <dbReference type="ARBA" id="ARBA00023015"/>
    </source>
</evidence>
<sequence length="139" mass="17127">MDNRQRLIWELEKSFRTTFRMFRKELNHLFEDECTSMEFTYLKYIMEKDQVMTSMLSQEFNVATSHITAVTDRLVQREFVIRKRADNDRRVIYLCITDKGRDQVMMLEERKHQYMERKFKNLKDEDMKTLLTLFSKMNK</sequence>
<gene>
    <name evidence="5" type="ORF">L2716_12785</name>
</gene>
<keyword evidence="3" id="KW-0804">Transcription</keyword>
<organism evidence="5 6">
    <name type="scientific">Pseudalkalibacillus berkeleyi</name>
    <dbReference type="NCBI Taxonomy" id="1069813"/>
    <lineage>
        <taxon>Bacteria</taxon>
        <taxon>Bacillati</taxon>
        <taxon>Bacillota</taxon>
        <taxon>Bacilli</taxon>
        <taxon>Bacillales</taxon>
        <taxon>Fictibacillaceae</taxon>
        <taxon>Pseudalkalibacillus</taxon>
    </lineage>
</organism>
<dbReference type="PROSITE" id="PS50995">
    <property type="entry name" value="HTH_MARR_2"/>
    <property type="match status" value="1"/>
</dbReference>
<dbReference type="SUPFAM" id="SSF46785">
    <property type="entry name" value="Winged helix' DNA-binding domain"/>
    <property type="match status" value="1"/>
</dbReference>
<proteinExistence type="predicted"/>
<feature type="domain" description="HTH marR-type" evidence="4">
    <location>
        <begin position="4"/>
        <end position="139"/>
    </location>
</feature>
<keyword evidence="1" id="KW-0805">Transcription regulation</keyword>
<dbReference type="PANTHER" id="PTHR42756">
    <property type="entry name" value="TRANSCRIPTIONAL REGULATOR, MARR"/>
    <property type="match status" value="1"/>
</dbReference>
<evidence type="ECO:0000313" key="5">
    <source>
        <dbReference type="EMBL" id="MCF6138606.1"/>
    </source>
</evidence>
<evidence type="ECO:0000259" key="4">
    <source>
        <dbReference type="PROSITE" id="PS50995"/>
    </source>
</evidence>
<accession>A0ABS9H3V0</accession>
<dbReference type="InterPro" id="IPR000835">
    <property type="entry name" value="HTH_MarR-typ"/>
</dbReference>
<reference evidence="5 6" key="1">
    <citation type="submission" date="2022-01" db="EMBL/GenBank/DDBJ databases">
        <title>Alkalihalobacillus sp. EGI L200015, a novel bacterium isolated from a salt lake sediment.</title>
        <authorList>
            <person name="Gao L."/>
            <person name="Fang B.-Z."/>
            <person name="Li W.-J."/>
        </authorList>
    </citation>
    <scope>NUCLEOTIDE SEQUENCE [LARGE SCALE GENOMIC DNA]</scope>
    <source>
        <strain evidence="5 6">KCTC 12718</strain>
    </source>
</reference>
<evidence type="ECO:0000256" key="3">
    <source>
        <dbReference type="ARBA" id="ARBA00023163"/>
    </source>
</evidence>
<dbReference type="RefSeq" id="WP_236335811.1">
    <property type="nucleotide sequence ID" value="NZ_JAKIJS010000001.1"/>
</dbReference>
<keyword evidence="6" id="KW-1185">Reference proteome</keyword>
<dbReference type="InterPro" id="IPR036388">
    <property type="entry name" value="WH-like_DNA-bd_sf"/>
</dbReference>
<evidence type="ECO:0000256" key="2">
    <source>
        <dbReference type="ARBA" id="ARBA00023125"/>
    </source>
</evidence>
<dbReference type="PANTHER" id="PTHR42756:SF1">
    <property type="entry name" value="TRANSCRIPTIONAL REPRESSOR OF EMRAB OPERON"/>
    <property type="match status" value="1"/>
</dbReference>
<evidence type="ECO:0000313" key="6">
    <source>
        <dbReference type="Proteomes" id="UP001649381"/>
    </source>
</evidence>
<keyword evidence="2" id="KW-0238">DNA-binding</keyword>